<comment type="caution">
    <text evidence="7">Lacks conserved residue(s) required for the propagation of feature annotation.</text>
</comment>
<dbReference type="PANTHER" id="PTHR33362:SF2">
    <property type="entry name" value="TRAP TRANSPORTER LARGE PERMEASE PROTEIN"/>
    <property type="match status" value="1"/>
</dbReference>
<dbReference type="Pfam" id="PF06808">
    <property type="entry name" value="DctM"/>
    <property type="match status" value="1"/>
</dbReference>
<sequence>MLPALLSSFAILLILRVPVAAAMGLSGAIALLSSDMNLPLAVVPQRIFVMLDSTSLLAIPFFILAGAIMEKGGMARRMIHFAETLVGHWRGGLAQVDVLASTIFSSLTGSSAASASATGSILIPAMKRAGYPAGYAAALEASSAAIGPIIPPSIIMVIYGSLAGVSVGALFLSGVVPGLLITLGLFAVNAVMARRHGWGGGERIPFRARLAAGREAGAALLAPIIIIGGILGGVFTPTEAGAVAVVYAALVSVVIYREIGIAELFSAMRSAAMTTGIIGLIIASAGIFGWVLALEQVPQTVVDWVQGVTESPTLAVMLIVAFVLVIGCVVDVTAAVIILVPVFAPLGASYGFDPVHFGVILCIALVYGNVTPPVGLLLFLTAAIAKCSVSEVMRYQLPFYLVLTLALVATVAFPDLVLSLSRL</sequence>
<reference evidence="9 10" key="1">
    <citation type="submission" date="2018-05" db="EMBL/GenBank/DDBJ databases">
        <title>Genomic Encyclopedia of Type Strains, Phase IV (KMG-IV): sequencing the most valuable type-strain genomes for metagenomic binning, comparative biology and taxonomic classification.</title>
        <authorList>
            <person name="Goeker M."/>
        </authorList>
    </citation>
    <scope>NUCLEOTIDE SEQUENCE [LARGE SCALE GENOMIC DNA]</scope>
    <source>
        <strain evidence="9 10">DSM 16791</strain>
    </source>
</reference>
<dbReference type="RefSeq" id="WP_110031015.1">
    <property type="nucleotide sequence ID" value="NZ_QGTR01000001.1"/>
</dbReference>
<protein>
    <recommendedName>
        <fullName evidence="7">TRAP transporter large permease protein</fullName>
    </recommendedName>
</protein>
<name>A0A317PWD9_9HYPH</name>
<feature type="transmembrane region" description="Helical" evidence="7">
    <location>
        <begin position="271"/>
        <end position="294"/>
    </location>
</feature>
<evidence type="ECO:0000313" key="9">
    <source>
        <dbReference type="EMBL" id="PWW04596.1"/>
    </source>
</evidence>
<evidence type="ECO:0000259" key="8">
    <source>
        <dbReference type="Pfam" id="PF06808"/>
    </source>
</evidence>
<feature type="transmembrane region" description="Helical" evidence="7">
    <location>
        <begin position="216"/>
        <end position="235"/>
    </location>
</feature>
<feature type="transmembrane region" description="Helical" evidence="7">
    <location>
        <begin position="314"/>
        <end position="343"/>
    </location>
</feature>
<keyword evidence="2" id="KW-1003">Cell membrane</keyword>
<dbReference type="PANTHER" id="PTHR33362">
    <property type="entry name" value="SIALIC ACID TRAP TRANSPORTER PERMEASE PROTEIN SIAT-RELATED"/>
    <property type="match status" value="1"/>
</dbReference>
<dbReference type="EMBL" id="QGTR01000001">
    <property type="protein sequence ID" value="PWW04596.1"/>
    <property type="molecule type" value="Genomic_DNA"/>
</dbReference>
<keyword evidence="6 7" id="KW-0472">Membrane</keyword>
<dbReference type="GO" id="GO:0022857">
    <property type="term" value="F:transmembrane transporter activity"/>
    <property type="evidence" value="ECO:0007669"/>
    <property type="project" value="UniProtKB-UniRule"/>
</dbReference>
<comment type="subunit">
    <text evidence="7">The complex comprises the extracytoplasmic solute receptor protein and the two transmembrane proteins.</text>
</comment>
<feature type="transmembrane region" description="Helical" evidence="7">
    <location>
        <begin position="355"/>
        <end position="385"/>
    </location>
</feature>
<comment type="caution">
    <text evidence="9">The sequence shown here is derived from an EMBL/GenBank/DDBJ whole genome shotgun (WGS) entry which is preliminary data.</text>
</comment>
<dbReference type="GO" id="GO:0005886">
    <property type="term" value="C:plasma membrane"/>
    <property type="evidence" value="ECO:0007669"/>
    <property type="project" value="UniProtKB-SubCell"/>
</dbReference>
<dbReference type="NCBIfam" id="TIGR00786">
    <property type="entry name" value="dctM"/>
    <property type="match status" value="1"/>
</dbReference>
<gene>
    <name evidence="9" type="ORF">DFR52_1011295</name>
</gene>
<dbReference type="PIRSF" id="PIRSF006066">
    <property type="entry name" value="HI0050"/>
    <property type="match status" value="1"/>
</dbReference>
<keyword evidence="7" id="KW-0813">Transport</keyword>
<comment type="function">
    <text evidence="7">Part of the tripartite ATP-independent periplasmic (TRAP) transport system.</text>
</comment>
<feature type="transmembrane region" description="Helical" evidence="7">
    <location>
        <begin position="165"/>
        <end position="188"/>
    </location>
</feature>
<evidence type="ECO:0000256" key="3">
    <source>
        <dbReference type="ARBA" id="ARBA00022519"/>
    </source>
</evidence>
<keyword evidence="4 7" id="KW-0812">Transmembrane</keyword>
<evidence type="ECO:0000256" key="2">
    <source>
        <dbReference type="ARBA" id="ARBA00022475"/>
    </source>
</evidence>
<keyword evidence="10" id="KW-1185">Reference proteome</keyword>
<proteinExistence type="inferred from homology"/>
<dbReference type="AlphaFoldDB" id="A0A317PWD9"/>
<keyword evidence="5 7" id="KW-1133">Transmembrane helix</keyword>
<accession>A0A317PWD9</accession>
<comment type="similarity">
    <text evidence="7">Belongs to the TRAP transporter large permease family.</text>
</comment>
<feature type="domain" description="TRAP C4-dicarboxylate transport system permease DctM subunit" evidence="8">
    <location>
        <begin position="7"/>
        <end position="415"/>
    </location>
</feature>
<evidence type="ECO:0000256" key="1">
    <source>
        <dbReference type="ARBA" id="ARBA00004429"/>
    </source>
</evidence>
<dbReference type="Proteomes" id="UP000246352">
    <property type="component" value="Unassembled WGS sequence"/>
</dbReference>
<feature type="transmembrane region" description="Helical" evidence="7">
    <location>
        <begin position="397"/>
        <end position="418"/>
    </location>
</feature>
<dbReference type="InterPro" id="IPR010656">
    <property type="entry name" value="DctM"/>
</dbReference>
<feature type="transmembrane region" description="Helical" evidence="7">
    <location>
        <begin position="135"/>
        <end position="159"/>
    </location>
</feature>
<evidence type="ECO:0000313" key="10">
    <source>
        <dbReference type="Proteomes" id="UP000246352"/>
    </source>
</evidence>
<keyword evidence="3 7" id="KW-0997">Cell inner membrane</keyword>
<evidence type="ECO:0000256" key="7">
    <source>
        <dbReference type="RuleBase" id="RU369079"/>
    </source>
</evidence>
<evidence type="ECO:0000256" key="4">
    <source>
        <dbReference type="ARBA" id="ARBA00022692"/>
    </source>
</evidence>
<feature type="transmembrane region" description="Helical" evidence="7">
    <location>
        <begin position="241"/>
        <end position="259"/>
    </location>
</feature>
<evidence type="ECO:0000256" key="6">
    <source>
        <dbReference type="ARBA" id="ARBA00023136"/>
    </source>
</evidence>
<organism evidence="9 10">
    <name type="scientific">Hoeflea marina</name>
    <dbReference type="NCBI Taxonomy" id="274592"/>
    <lineage>
        <taxon>Bacteria</taxon>
        <taxon>Pseudomonadati</taxon>
        <taxon>Pseudomonadota</taxon>
        <taxon>Alphaproteobacteria</taxon>
        <taxon>Hyphomicrobiales</taxon>
        <taxon>Rhizobiaceae</taxon>
        <taxon>Hoeflea</taxon>
    </lineage>
</organism>
<dbReference type="InterPro" id="IPR004681">
    <property type="entry name" value="TRAP_DctM"/>
</dbReference>
<comment type="subcellular location">
    <subcellularLocation>
        <location evidence="1 7">Cell inner membrane</location>
        <topology evidence="1 7">Multi-pass membrane protein</topology>
    </subcellularLocation>
</comment>
<evidence type="ECO:0000256" key="5">
    <source>
        <dbReference type="ARBA" id="ARBA00022989"/>
    </source>
</evidence>
<dbReference type="OrthoDB" id="7374726at2"/>
<feature type="transmembrane region" description="Helical" evidence="7">
    <location>
        <begin position="46"/>
        <end position="68"/>
    </location>
</feature>